<feature type="transmembrane region" description="Helical" evidence="7">
    <location>
        <begin position="213"/>
        <end position="233"/>
    </location>
</feature>
<feature type="compositionally biased region" description="Polar residues" evidence="6">
    <location>
        <begin position="351"/>
        <end position="367"/>
    </location>
</feature>
<feature type="domain" description="Rhodopsin" evidence="8">
    <location>
        <begin position="34"/>
        <end position="275"/>
    </location>
</feature>
<feature type="transmembrane region" description="Helical" evidence="7">
    <location>
        <begin position="50"/>
        <end position="71"/>
    </location>
</feature>
<dbReference type="Proteomes" id="UP000256328">
    <property type="component" value="Unassembled WGS sequence"/>
</dbReference>
<dbReference type="GO" id="GO:0016020">
    <property type="term" value="C:membrane"/>
    <property type="evidence" value="ECO:0007669"/>
    <property type="project" value="UniProtKB-SubCell"/>
</dbReference>
<name>A0A3D8RW92_9HELO</name>
<evidence type="ECO:0000256" key="5">
    <source>
        <dbReference type="ARBA" id="ARBA00038359"/>
    </source>
</evidence>
<evidence type="ECO:0000256" key="3">
    <source>
        <dbReference type="ARBA" id="ARBA00022989"/>
    </source>
</evidence>
<evidence type="ECO:0000256" key="4">
    <source>
        <dbReference type="ARBA" id="ARBA00023136"/>
    </source>
</evidence>
<dbReference type="InterPro" id="IPR052337">
    <property type="entry name" value="SAT4-like"/>
</dbReference>
<evidence type="ECO:0000256" key="7">
    <source>
        <dbReference type="SAM" id="Phobius"/>
    </source>
</evidence>
<keyword evidence="10" id="KW-1185">Reference proteome</keyword>
<evidence type="ECO:0000256" key="1">
    <source>
        <dbReference type="ARBA" id="ARBA00004141"/>
    </source>
</evidence>
<comment type="subcellular location">
    <subcellularLocation>
        <location evidence="1">Membrane</location>
        <topology evidence="1">Multi-pass membrane protein</topology>
    </subcellularLocation>
</comment>
<feature type="transmembrane region" description="Helical" evidence="7">
    <location>
        <begin position="91"/>
        <end position="117"/>
    </location>
</feature>
<dbReference type="AlphaFoldDB" id="A0A3D8RW92"/>
<keyword evidence="4 7" id="KW-0472">Membrane</keyword>
<comment type="similarity">
    <text evidence="5">Belongs to the SAT4 family.</text>
</comment>
<keyword evidence="2 7" id="KW-0812">Transmembrane</keyword>
<dbReference type="Pfam" id="PF20684">
    <property type="entry name" value="Fung_rhodopsin"/>
    <property type="match status" value="1"/>
</dbReference>
<feature type="region of interest" description="Disordered" evidence="6">
    <location>
        <begin position="351"/>
        <end position="377"/>
    </location>
</feature>
<sequence length="397" mass="43959">MSATVDPNAGIGRGAQVIGVAVCSLCLSWITVGLRCFVRLGIQKFFGKEDWLTLVSMVFFTTLVALCLETIDFGLGRHLKDIPSDQMPTGVKLIFVCELLYVATTAITKAAIGLYFLRLTSRRYHKITIYTTLAIVAVFSSIYFFFILFQCRPVDYLWGFYHGMNGHCTSNTTLANVTYAHAAMSAVTDWSFGVLPVFFVWRMKMSPRTKLSVILVLSLGFFASTATLVRIYYIRRLTQTPDIPYEGINLVKWSIVEPGIGITAAAIATLRPLFTTFLGSKKRQSTMSSRPISGEAGDTQHILDSYRGKDSLSSEFREMLGIEAGGVTTVIYAGETPAKGMTEKSWTSWFKRSGTKATQERSPSSITELCEGSNDRESPAIDWNGGIMKTTIVTRED</sequence>
<comment type="caution">
    <text evidence="9">The sequence shown here is derived from an EMBL/GenBank/DDBJ whole genome shotgun (WGS) entry which is preliminary data.</text>
</comment>
<evidence type="ECO:0000259" key="8">
    <source>
        <dbReference type="Pfam" id="PF20684"/>
    </source>
</evidence>
<organism evidence="9 10">
    <name type="scientific">Coleophoma crateriformis</name>
    <dbReference type="NCBI Taxonomy" id="565419"/>
    <lineage>
        <taxon>Eukaryota</taxon>
        <taxon>Fungi</taxon>
        <taxon>Dikarya</taxon>
        <taxon>Ascomycota</taxon>
        <taxon>Pezizomycotina</taxon>
        <taxon>Leotiomycetes</taxon>
        <taxon>Helotiales</taxon>
        <taxon>Dermateaceae</taxon>
        <taxon>Coleophoma</taxon>
    </lineage>
</organism>
<feature type="transmembrane region" description="Helical" evidence="7">
    <location>
        <begin position="253"/>
        <end position="274"/>
    </location>
</feature>
<keyword evidence="3 7" id="KW-1133">Transmembrane helix</keyword>
<dbReference type="PANTHER" id="PTHR33048">
    <property type="entry name" value="PTH11-LIKE INTEGRAL MEMBRANE PROTEIN (AFU_ORTHOLOGUE AFUA_5G11245)"/>
    <property type="match status" value="1"/>
</dbReference>
<proteinExistence type="inferred from homology"/>
<dbReference type="PANTHER" id="PTHR33048:SF96">
    <property type="entry name" value="INTEGRAL MEMBRANE PROTEIN"/>
    <property type="match status" value="1"/>
</dbReference>
<dbReference type="EMBL" id="PDLN01000008">
    <property type="protein sequence ID" value="RDW78307.1"/>
    <property type="molecule type" value="Genomic_DNA"/>
</dbReference>
<reference evidence="9 10" key="1">
    <citation type="journal article" date="2018" name="IMA Fungus">
        <title>IMA Genome-F 9: Draft genome sequence of Annulohypoxylon stygium, Aspergillus mulundensis, Berkeleyomyces basicola (syn. Thielaviopsis basicola), Ceratocystis smalleyi, two Cercospora beticola strains, Coleophoma cylindrospora, Fusarium fracticaudum, Phialophora cf. hyalina, and Morchella septimelata.</title>
        <authorList>
            <person name="Wingfield B.D."/>
            <person name="Bills G.F."/>
            <person name="Dong Y."/>
            <person name="Huang W."/>
            <person name="Nel W.J."/>
            <person name="Swalarsk-Parry B.S."/>
            <person name="Vaghefi N."/>
            <person name="Wilken P.M."/>
            <person name="An Z."/>
            <person name="de Beer Z.W."/>
            <person name="De Vos L."/>
            <person name="Chen L."/>
            <person name="Duong T.A."/>
            <person name="Gao Y."/>
            <person name="Hammerbacher A."/>
            <person name="Kikkert J.R."/>
            <person name="Li Y."/>
            <person name="Li H."/>
            <person name="Li K."/>
            <person name="Li Q."/>
            <person name="Liu X."/>
            <person name="Ma X."/>
            <person name="Naidoo K."/>
            <person name="Pethybridge S.J."/>
            <person name="Sun J."/>
            <person name="Steenkamp E.T."/>
            <person name="van der Nest M.A."/>
            <person name="van Wyk S."/>
            <person name="Wingfield M.J."/>
            <person name="Xiong C."/>
            <person name="Yue Q."/>
            <person name="Zhang X."/>
        </authorList>
    </citation>
    <scope>NUCLEOTIDE SEQUENCE [LARGE SCALE GENOMIC DNA]</scope>
    <source>
        <strain evidence="9 10">BP5796</strain>
    </source>
</reference>
<dbReference type="OrthoDB" id="3923077at2759"/>
<feature type="transmembrane region" description="Helical" evidence="7">
    <location>
        <begin position="179"/>
        <end position="201"/>
    </location>
</feature>
<dbReference type="InterPro" id="IPR049326">
    <property type="entry name" value="Rhodopsin_dom_fungi"/>
</dbReference>
<protein>
    <recommendedName>
        <fullName evidence="8">Rhodopsin domain-containing protein</fullName>
    </recommendedName>
</protein>
<evidence type="ECO:0000313" key="9">
    <source>
        <dbReference type="EMBL" id="RDW78307.1"/>
    </source>
</evidence>
<evidence type="ECO:0000313" key="10">
    <source>
        <dbReference type="Proteomes" id="UP000256328"/>
    </source>
</evidence>
<feature type="transmembrane region" description="Helical" evidence="7">
    <location>
        <begin position="15"/>
        <end position="38"/>
    </location>
</feature>
<gene>
    <name evidence="9" type="ORF">BP5796_06159</name>
</gene>
<evidence type="ECO:0000256" key="2">
    <source>
        <dbReference type="ARBA" id="ARBA00022692"/>
    </source>
</evidence>
<feature type="transmembrane region" description="Helical" evidence="7">
    <location>
        <begin position="129"/>
        <end position="149"/>
    </location>
</feature>
<accession>A0A3D8RW92</accession>
<evidence type="ECO:0000256" key="6">
    <source>
        <dbReference type="SAM" id="MobiDB-lite"/>
    </source>
</evidence>